<feature type="chain" id="PRO_5024405710" evidence="2">
    <location>
        <begin position="24"/>
        <end position="181"/>
    </location>
</feature>
<dbReference type="PROSITE" id="PS51257">
    <property type="entry name" value="PROKAR_LIPOPROTEIN"/>
    <property type="match status" value="1"/>
</dbReference>
<evidence type="ECO:0000256" key="2">
    <source>
        <dbReference type="SAM" id="SignalP"/>
    </source>
</evidence>
<evidence type="ECO:0000313" key="3">
    <source>
        <dbReference type="EMBL" id="KAB8161656.1"/>
    </source>
</evidence>
<comment type="caution">
    <text evidence="3">The sequence shown here is derived from an EMBL/GenBank/DDBJ whole genome shotgun (WGS) entry which is preliminary data.</text>
</comment>
<sequence>MPTVRAVGLGVGVVLTLAACSSAAGTPDVEVPAPSGEAAAACRALADELPDVVDGQERRALDEETPYAAVWGSPGIVLRCGVPEPAQLDADSGEYDPTHADIVGVNEVSWLLEEVSGGKRFTTTERTVWVEMTVPDDYAPEVNPLLDVAAPIDRHIPLDELYRPDDEGTDDGDAEGHEHHH</sequence>
<dbReference type="Pfam" id="PF12028">
    <property type="entry name" value="DUF3515"/>
    <property type="match status" value="1"/>
</dbReference>
<name>A0A5N6A1C6_9ACTN</name>
<dbReference type="InterPro" id="IPR021903">
    <property type="entry name" value="DUF3515"/>
</dbReference>
<protein>
    <submittedName>
        <fullName evidence="3">DUF3515 family protein</fullName>
    </submittedName>
</protein>
<evidence type="ECO:0000313" key="4">
    <source>
        <dbReference type="Proteomes" id="UP000314251"/>
    </source>
</evidence>
<gene>
    <name evidence="3" type="ORF">FH607_024425</name>
</gene>
<dbReference type="EMBL" id="VDLY02000018">
    <property type="protein sequence ID" value="KAB8161656.1"/>
    <property type="molecule type" value="Genomic_DNA"/>
</dbReference>
<reference evidence="3" key="1">
    <citation type="submission" date="2019-10" db="EMBL/GenBank/DDBJ databases">
        <title>Nonomuraea sp. nov., isolated from Phyllanthus amarus.</title>
        <authorList>
            <person name="Klykleung N."/>
            <person name="Tanasupawat S."/>
        </authorList>
    </citation>
    <scope>NUCLEOTIDE SEQUENCE [LARGE SCALE GENOMIC DNA]</scope>
    <source>
        <strain evidence="3">3MP-10</strain>
    </source>
</reference>
<organism evidence="3 4">
    <name type="scientific">Streptomyces mimosae</name>
    <dbReference type="NCBI Taxonomy" id="2586635"/>
    <lineage>
        <taxon>Bacteria</taxon>
        <taxon>Bacillati</taxon>
        <taxon>Actinomycetota</taxon>
        <taxon>Actinomycetes</taxon>
        <taxon>Kitasatosporales</taxon>
        <taxon>Streptomycetaceae</taxon>
        <taxon>Streptomyces</taxon>
    </lineage>
</organism>
<feature type="signal peptide" evidence="2">
    <location>
        <begin position="1"/>
        <end position="23"/>
    </location>
</feature>
<dbReference type="Proteomes" id="UP000314251">
    <property type="component" value="Unassembled WGS sequence"/>
</dbReference>
<feature type="region of interest" description="Disordered" evidence="1">
    <location>
        <begin position="158"/>
        <end position="181"/>
    </location>
</feature>
<keyword evidence="2" id="KW-0732">Signal</keyword>
<accession>A0A5N6A1C6</accession>
<proteinExistence type="predicted"/>
<keyword evidence="4" id="KW-1185">Reference proteome</keyword>
<dbReference type="AlphaFoldDB" id="A0A5N6A1C6"/>
<evidence type="ECO:0000256" key="1">
    <source>
        <dbReference type="SAM" id="MobiDB-lite"/>
    </source>
</evidence>
<dbReference type="OrthoDB" id="3213819at2"/>